<organism evidence="3 4">
    <name type="scientific">Pristionchus pacificus</name>
    <name type="common">Parasitic nematode worm</name>
    <dbReference type="NCBI Taxonomy" id="54126"/>
    <lineage>
        <taxon>Eukaryota</taxon>
        <taxon>Metazoa</taxon>
        <taxon>Ecdysozoa</taxon>
        <taxon>Nematoda</taxon>
        <taxon>Chromadorea</taxon>
        <taxon>Rhabditida</taxon>
        <taxon>Rhabditina</taxon>
        <taxon>Diplogasteromorpha</taxon>
        <taxon>Diplogasteroidea</taxon>
        <taxon>Neodiplogasteridae</taxon>
        <taxon>Pristionchus</taxon>
    </lineage>
</organism>
<dbReference type="PRINTS" id="PR00114">
    <property type="entry name" value="STPHPHTASE"/>
</dbReference>
<dbReference type="GO" id="GO:0005634">
    <property type="term" value="C:nucleus"/>
    <property type="evidence" value="ECO:0000318"/>
    <property type="project" value="GO_Central"/>
</dbReference>
<accession>A0A2A6CI76</accession>
<gene>
    <name evidence="3" type="primary">WBGene00272248</name>
</gene>
<dbReference type="PANTHER" id="PTHR11668">
    <property type="entry name" value="SERINE/THREONINE PROTEIN PHOSPHATASE"/>
    <property type="match status" value="1"/>
</dbReference>
<dbReference type="InterPro" id="IPR029052">
    <property type="entry name" value="Metallo-depent_PP-like"/>
</dbReference>
<reference evidence="3" key="2">
    <citation type="submission" date="2022-06" db="UniProtKB">
        <authorList>
            <consortium name="EnsemblMetazoa"/>
        </authorList>
    </citation>
    <scope>IDENTIFICATION</scope>
    <source>
        <strain evidence="3">PS312</strain>
    </source>
</reference>
<keyword evidence="1" id="KW-0378">Hydrolase</keyword>
<feature type="compositionally biased region" description="Basic and acidic residues" evidence="2">
    <location>
        <begin position="57"/>
        <end position="66"/>
    </location>
</feature>
<name>A0A2A6CI76_PRIPA</name>
<reference evidence="4" key="1">
    <citation type="journal article" date="2008" name="Nat. Genet.">
        <title>The Pristionchus pacificus genome provides a unique perspective on nematode lifestyle and parasitism.</title>
        <authorList>
            <person name="Dieterich C."/>
            <person name="Clifton S.W."/>
            <person name="Schuster L.N."/>
            <person name="Chinwalla A."/>
            <person name="Delehaunty K."/>
            <person name="Dinkelacker I."/>
            <person name="Fulton L."/>
            <person name="Fulton R."/>
            <person name="Godfrey J."/>
            <person name="Minx P."/>
            <person name="Mitreva M."/>
            <person name="Roeseler W."/>
            <person name="Tian H."/>
            <person name="Witte H."/>
            <person name="Yang S.P."/>
            <person name="Wilson R.K."/>
            <person name="Sommer R.J."/>
        </authorList>
    </citation>
    <scope>NUCLEOTIDE SEQUENCE [LARGE SCALE GENOMIC DNA]</scope>
    <source>
        <strain evidence="4">PS312</strain>
    </source>
</reference>
<dbReference type="CDD" id="cd00144">
    <property type="entry name" value="MPP_PPP_family"/>
    <property type="match status" value="1"/>
</dbReference>
<dbReference type="EnsemblMetazoa" id="PPA33879.1">
    <property type="protein sequence ID" value="PPA33879.1"/>
    <property type="gene ID" value="WBGene00272248"/>
</dbReference>
<sequence>MDNLLSTPEPAGGIPIAIPRESAGGPSKRSAKSAKECKSPSTKPSEKGVSQSQSQKQSEKPTERATDTAAGPPVPYKPTWRNDLCGLDAIPGAVKWEGPQRIKTCQLDEPTKAKFSPLEPNDLRMVIRAVIPILKSEPMLIEDVPFDVTIVGDIHGQFHDLVRLFKGDAKDGKEGWECMKYVFLGDYVDRGRQSIEVMTMLFILKCLHPDRIFLLRGNHEFYKVNKSYGFLMEFHDRYTNKRTVKGLFLLFNEAFCWMSLAAIVGNIYFCSHGGVSASAFTRRHMRGLYKPVYLSNEDSLIQDITWSDPAGGLRGSTFNKDRGSSLFFGFDELCKALASMNVVAIFRGHTFLDAGFANSWGVCFTVFTATNYQGRPTNGAVAYVDPTGKVHIQIMESDPVRTLWEDRVADEEGTPKESVEAKQADGVVGGTGQLTCM</sequence>
<dbReference type="EC" id="3.1.3.16" evidence="1"/>
<dbReference type="PANTHER" id="PTHR11668:SF491">
    <property type="entry name" value="SERINE_THREONINE-PROTEIN PHOSPHATASE"/>
    <property type="match status" value="1"/>
</dbReference>
<dbReference type="InterPro" id="IPR006186">
    <property type="entry name" value="Ser/Thr-sp_prot-phosphatase"/>
</dbReference>
<proteinExistence type="inferred from homology"/>
<dbReference type="SMART" id="SM00156">
    <property type="entry name" value="PP2Ac"/>
    <property type="match status" value="1"/>
</dbReference>
<feature type="region of interest" description="Disordered" evidence="2">
    <location>
        <begin position="1"/>
        <end position="78"/>
    </location>
</feature>
<dbReference type="Proteomes" id="UP000005239">
    <property type="component" value="Unassembled WGS sequence"/>
</dbReference>
<evidence type="ECO:0000256" key="2">
    <source>
        <dbReference type="SAM" id="MobiDB-lite"/>
    </source>
</evidence>
<dbReference type="InterPro" id="IPR050341">
    <property type="entry name" value="PP1_catalytic_subunit"/>
</dbReference>
<accession>A0A8R1YN31</accession>
<dbReference type="OrthoDB" id="442428at2759"/>
<dbReference type="AlphaFoldDB" id="A0A2A6CI76"/>
<feature type="compositionally biased region" description="Low complexity" evidence="2">
    <location>
        <begin position="10"/>
        <end position="19"/>
    </location>
</feature>
<dbReference type="Pfam" id="PF00149">
    <property type="entry name" value="Metallophos"/>
    <property type="match status" value="1"/>
</dbReference>
<evidence type="ECO:0000256" key="1">
    <source>
        <dbReference type="RuleBase" id="RU004273"/>
    </source>
</evidence>
<protein>
    <recommendedName>
        <fullName evidence="1">Serine/threonine-protein phosphatase</fullName>
        <ecNumber evidence="1">3.1.3.16</ecNumber>
    </recommendedName>
</protein>
<dbReference type="SUPFAM" id="SSF56300">
    <property type="entry name" value="Metallo-dependent phosphatases"/>
    <property type="match status" value="1"/>
</dbReference>
<evidence type="ECO:0000313" key="3">
    <source>
        <dbReference type="EnsemblMetazoa" id="PPA33879.1"/>
    </source>
</evidence>
<dbReference type="PROSITE" id="PS00125">
    <property type="entry name" value="SER_THR_PHOSPHATASE"/>
    <property type="match status" value="1"/>
</dbReference>
<dbReference type="Gene3D" id="3.60.21.10">
    <property type="match status" value="1"/>
</dbReference>
<dbReference type="GO" id="GO:0004722">
    <property type="term" value="F:protein serine/threonine phosphatase activity"/>
    <property type="evidence" value="ECO:0000318"/>
    <property type="project" value="GO_Central"/>
</dbReference>
<dbReference type="GO" id="GO:0005737">
    <property type="term" value="C:cytoplasm"/>
    <property type="evidence" value="ECO:0000318"/>
    <property type="project" value="GO_Central"/>
</dbReference>
<comment type="catalytic activity">
    <reaction evidence="1">
        <text>O-phospho-L-threonyl-[protein] + H2O = L-threonyl-[protein] + phosphate</text>
        <dbReference type="Rhea" id="RHEA:47004"/>
        <dbReference type="Rhea" id="RHEA-COMP:11060"/>
        <dbReference type="Rhea" id="RHEA-COMP:11605"/>
        <dbReference type="ChEBI" id="CHEBI:15377"/>
        <dbReference type="ChEBI" id="CHEBI:30013"/>
        <dbReference type="ChEBI" id="CHEBI:43474"/>
        <dbReference type="ChEBI" id="CHEBI:61977"/>
        <dbReference type="EC" id="3.1.3.16"/>
    </reaction>
</comment>
<keyword evidence="4" id="KW-1185">Reference proteome</keyword>
<dbReference type="InterPro" id="IPR004843">
    <property type="entry name" value="Calcineurin-like_PHP"/>
</dbReference>
<evidence type="ECO:0000313" key="4">
    <source>
        <dbReference type="Proteomes" id="UP000005239"/>
    </source>
</evidence>
<comment type="similarity">
    <text evidence="1">Belongs to the PPP phosphatase family.</text>
</comment>